<dbReference type="EMBL" id="QZFV01000121">
    <property type="protein sequence ID" value="RJQ79354.1"/>
    <property type="molecule type" value="Genomic_DNA"/>
</dbReference>
<dbReference type="GO" id="GO:0005524">
    <property type="term" value="F:ATP binding"/>
    <property type="evidence" value="ECO:0007669"/>
    <property type="project" value="UniProtKB-KW"/>
</dbReference>
<keyword evidence="1" id="KW-0723">Serine/threonine-protein kinase</keyword>
<dbReference type="SUPFAM" id="SSF55874">
    <property type="entry name" value="ATPase domain of HSP90 chaperone/DNA topoisomerase II/histidine kinase"/>
    <property type="match status" value="1"/>
</dbReference>
<feature type="domain" description="Histidine kinase/HSP90-like ATPase" evidence="2">
    <location>
        <begin position="15"/>
        <end position="133"/>
    </location>
</feature>
<dbReference type="PANTHER" id="PTHR35526">
    <property type="entry name" value="ANTI-SIGMA-F FACTOR RSBW-RELATED"/>
    <property type="match status" value="1"/>
</dbReference>
<dbReference type="InterPro" id="IPR036890">
    <property type="entry name" value="HATPase_C_sf"/>
</dbReference>
<dbReference type="InterPro" id="IPR050267">
    <property type="entry name" value="Anti-sigma-factor_SerPK"/>
</dbReference>
<dbReference type="PANTHER" id="PTHR35526:SF3">
    <property type="entry name" value="ANTI-SIGMA-F FACTOR RSBW"/>
    <property type="match status" value="1"/>
</dbReference>
<keyword evidence="1" id="KW-0808">Transferase</keyword>
<dbReference type="RefSeq" id="WP_120026097.1">
    <property type="nucleotide sequence ID" value="NZ_QZFV01000121.1"/>
</dbReference>
<dbReference type="CDD" id="cd16936">
    <property type="entry name" value="HATPase_RsbW-like"/>
    <property type="match status" value="1"/>
</dbReference>
<keyword evidence="1" id="KW-0418">Kinase</keyword>
<sequence length="144" mass="15336">MPVPSAIDVLSLHGVPAEPLALRSLRHRLLEWALSAGIPVDQAHDIVLAGYEALANVADHAYCDGEPGHVDLDASLHADRVELVITDHGSWRPADEDRTPVPVRGRGLLLLHASADRADVRTDAGGTVVTLGWNLGDARTAELP</sequence>
<evidence type="ECO:0000256" key="1">
    <source>
        <dbReference type="ARBA" id="ARBA00022527"/>
    </source>
</evidence>
<keyword evidence="3" id="KW-0547">Nucleotide-binding</keyword>
<dbReference type="Gene3D" id="3.30.565.10">
    <property type="entry name" value="Histidine kinase-like ATPase, C-terminal domain"/>
    <property type="match status" value="1"/>
</dbReference>
<dbReference type="Pfam" id="PF13581">
    <property type="entry name" value="HATPase_c_2"/>
    <property type="match status" value="1"/>
</dbReference>
<comment type="caution">
    <text evidence="3">The sequence shown here is derived from an EMBL/GenBank/DDBJ whole genome shotgun (WGS) entry which is preliminary data.</text>
</comment>
<proteinExistence type="predicted"/>
<protein>
    <submittedName>
        <fullName evidence="3">ATP-binding protein</fullName>
    </submittedName>
</protein>
<organism evidence="3 4">
    <name type="scientific">Amycolatopsis panacis</name>
    <dbReference type="NCBI Taxonomy" id="2340917"/>
    <lineage>
        <taxon>Bacteria</taxon>
        <taxon>Bacillati</taxon>
        <taxon>Actinomycetota</taxon>
        <taxon>Actinomycetes</taxon>
        <taxon>Pseudonocardiales</taxon>
        <taxon>Pseudonocardiaceae</taxon>
        <taxon>Amycolatopsis</taxon>
    </lineage>
</organism>
<accession>A0A419HRV4</accession>
<dbReference type="Proteomes" id="UP000285112">
    <property type="component" value="Unassembled WGS sequence"/>
</dbReference>
<name>A0A419HRV4_9PSEU</name>
<evidence type="ECO:0000313" key="3">
    <source>
        <dbReference type="EMBL" id="RJQ79354.1"/>
    </source>
</evidence>
<reference evidence="3 4" key="1">
    <citation type="submission" date="2018-09" db="EMBL/GenBank/DDBJ databases">
        <title>YIM PH 21725 draft genome.</title>
        <authorList>
            <person name="Miao C."/>
        </authorList>
    </citation>
    <scope>NUCLEOTIDE SEQUENCE [LARGE SCALE GENOMIC DNA]</scope>
    <source>
        <strain evidence="4">YIM PH21725</strain>
    </source>
</reference>
<dbReference type="AlphaFoldDB" id="A0A419HRV4"/>
<gene>
    <name evidence="3" type="ORF">D5S19_26445</name>
</gene>
<dbReference type="GO" id="GO:0004674">
    <property type="term" value="F:protein serine/threonine kinase activity"/>
    <property type="evidence" value="ECO:0007669"/>
    <property type="project" value="UniProtKB-KW"/>
</dbReference>
<evidence type="ECO:0000259" key="2">
    <source>
        <dbReference type="Pfam" id="PF13581"/>
    </source>
</evidence>
<evidence type="ECO:0000313" key="4">
    <source>
        <dbReference type="Proteomes" id="UP000285112"/>
    </source>
</evidence>
<keyword evidence="3" id="KW-0067">ATP-binding</keyword>
<keyword evidence="4" id="KW-1185">Reference proteome</keyword>
<dbReference type="OrthoDB" id="5184914at2"/>
<dbReference type="InterPro" id="IPR003594">
    <property type="entry name" value="HATPase_dom"/>
</dbReference>